<organism evidence="2">
    <name type="scientific">marine sediment metagenome</name>
    <dbReference type="NCBI Taxonomy" id="412755"/>
    <lineage>
        <taxon>unclassified sequences</taxon>
        <taxon>metagenomes</taxon>
        <taxon>ecological metagenomes</taxon>
    </lineage>
</organism>
<evidence type="ECO:0000259" key="1">
    <source>
        <dbReference type="PROSITE" id="PS50819"/>
    </source>
</evidence>
<dbReference type="InterPro" id="IPR027434">
    <property type="entry name" value="Homing_endonucl"/>
</dbReference>
<dbReference type="Gene3D" id="3.10.28.10">
    <property type="entry name" value="Homing endonucleases"/>
    <property type="match status" value="2"/>
</dbReference>
<evidence type="ECO:0000313" key="2">
    <source>
        <dbReference type="EMBL" id="KKK61953.1"/>
    </source>
</evidence>
<protein>
    <recommendedName>
        <fullName evidence="1">DOD-type homing endonuclease domain-containing protein</fullName>
    </recommendedName>
</protein>
<dbReference type="Pfam" id="PF14528">
    <property type="entry name" value="LAGLIDADG_3"/>
    <property type="match status" value="1"/>
</dbReference>
<dbReference type="EMBL" id="LAZR01062234">
    <property type="protein sequence ID" value="KKK61953.1"/>
    <property type="molecule type" value="Genomic_DNA"/>
</dbReference>
<feature type="domain" description="DOD-type homing endonuclease" evidence="1">
    <location>
        <begin position="1"/>
        <end position="47"/>
    </location>
</feature>
<name>A0A0F8WZ73_9ZZZZ</name>
<accession>A0A0F8WZ73</accession>
<feature type="non-terminal residue" evidence="2">
    <location>
        <position position="249"/>
    </location>
</feature>
<dbReference type="InterPro" id="IPR004042">
    <property type="entry name" value="Intein_endonuc_central"/>
</dbReference>
<gene>
    <name evidence="2" type="ORF">LCGC14_3009180</name>
</gene>
<proteinExistence type="predicted"/>
<sequence>MLNKQWLAGFFDAEGSVSFNYKPNLDLVNTSATTMFQIKDLLNILNINIGMNEREKPSKSSKRPRWDIFLRHEEQIKPFLTEIGPYIQGKQFQLHLVQEWYEKPFDGLKQKIQFANQVHNKIILNTSKVMQKLGVKKLDMYDDIPVLTDEDSYITTDNSFNDMDYLAGLLDGEGTINMHYRASKRSSLGRYTPQVLFNNTDKVIVKRYCSVLVNNNIPYHISFRKAGTTSNRKRWDIIVSGVKRSERLC</sequence>
<dbReference type="GO" id="GO:0004519">
    <property type="term" value="F:endonuclease activity"/>
    <property type="evidence" value="ECO:0007669"/>
    <property type="project" value="InterPro"/>
</dbReference>
<reference evidence="2" key="1">
    <citation type="journal article" date="2015" name="Nature">
        <title>Complex archaea that bridge the gap between prokaryotes and eukaryotes.</title>
        <authorList>
            <person name="Spang A."/>
            <person name="Saw J.H."/>
            <person name="Jorgensen S.L."/>
            <person name="Zaremba-Niedzwiedzka K."/>
            <person name="Martijn J."/>
            <person name="Lind A.E."/>
            <person name="van Eijk R."/>
            <person name="Schleper C."/>
            <person name="Guy L."/>
            <person name="Ettema T.J."/>
        </authorList>
    </citation>
    <scope>NUCLEOTIDE SEQUENCE</scope>
</reference>
<dbReference type="PROSITE" id="PS50819">
    <property type="entry name" value="INTEIN_ENDONUCLEASE"/>
    <property type="match status" value="1"/>
</dbReference>
<dbReference type="AlphaFoldDB" id="A0A0F8WZ73"/>
<dbReference type="SUPFAM" id="SSF55608">
    <property type="entry name" value="Homing endonucleases"/>
    <property type="match status" value="2"/>
</dbReference>
<comment type="caution">
    <text evidence="2">The sequence shown here is derived from an EMBL/GenBank/DDBJ whole genome shotgun (WGS) entry which is preliminary data.</text>
</comment>
<dbReference type="InterPro" id="IPR004860">
    <property type="entry name" value="LAGLIDADG_dom"/>
</dbReference>